<feature type="region of interest" description="Disordered" evidence="1">
    <location>
        <begin position="117"/>
        <end position="136"/>
    </location>
</feature>
<gene>
    <name evidence="2" type="ORF">HA039_15295</name>
</gene>
<evidence type="ECO:0000256" key="1">
    <source>
        <dbReference type="SAM" id="MobiDB-lite"/>
    </source>
</evidence>
<evidence type="ECO:0000313" key="3">
    <source>
        <dbReference type="Proteomes" id="UP000501179"/>
    </source>
</evidence>
<name>A0A6G9GZ68_9ACTN</name>
<dbReference type="Gene3D" id="1.10.287.1060">
    <property type="entry name" value="ESAT-6-like"/>
    <property type="match status" value="1"/>
</dbReference>
<sequence length="145" mass="15309">MASDPNYDASSLYIDPQSIVTSARLLTTYAQDVADAITRINTTLGDLALGWAGETQQEVDLMNQRWTTVMRGLFGTEDSPESGVLNVMAAGAEAVAAGNAQTEVALRDMFKQFGSAIDAPQGSGTPGSAPADRTDLDYTAITADW</sequence>
<protein>
    <recommendedName>
        <fullName evidence="4">WXG100 family type VII secretion target</fullName>
    </recommendedName>
</protein>
<organism evidence="2 3">
    <name type="scientific">Streptomyces liangshanensis</name>
    <dbReference type="NCBI Taxonomy" id="2717324"/>
    <lineage>
        <taxon>Bacteria</taxon>
        <taxon>Bacillati</taxon>
        <taxon>Actinomycetota</taxon>
        <taxon>Actinomycetes</taxon>
        <taxon>Kitasatosporales</taxon>
        <taxon>Streptomycetaceae</taxon>
        <taxon>Streptomyces</taxon>
    </lineage>
</organism>
<accession>A0A6G9GZ68</accession>
<dbReference type="Proteomes" id="UP000501179">
    <property type="component" value="Chromosome"/>
</dbReference>
<reference evidence="2 3" key="1">
    <citation type="submission" date="2020-03" db="EMBL/GenBank/DDBJ databases">
        <title>A novel species.</title>
        <authorList>
            <person name="Gao J."/>
        </authorList>
    </citation>
    <scope>NUCLEOTIDE SEQUENCE [LARGE SCALE GENOMIC DNA]</scope>
    <source>
        <strain evidence="2 3">QMT-12</strain>
    </source>
</reference>
<proteinExistence type="predicted"/>
<evidence type="ECO:0008006" key="4">
    <source>
        <dbReference type="Google" id="ProtNLM"/>
    </source>
</evidence>
<dbReference type="AlphaFoldDB" id="A0A6G9GZ68"/>
<keyword evidence="3" id="KW-1185">Reference proteome</keyword>
<evidence type="ECO:0000313" key="2">
    <source>
        <dbReference type="EMBL" id="QIQ03514.1"/>
    </source>
</evidence>
<dbReference type="KEGG" id="slia:HA039_15295"/>
<dbReference type="RefSeq" id="WP_167029514.1">
    <property type="nucleotide sequence ID" value="NZ_CP050177.1"/>
</dbReference>
<dbReference type="EMBL" id="CP050177">
    <property type="protein sequence ID" value="QIQ03514.1"/>
    <property type="molecule type" value="Genomic_DNA"/>
</dbReference>